<dbReference type="InterPro" id="IPR052055">
    <property type="entry name" value="Hepadnavirus_pol/RT"/>
</dbReference>
<keyword evidence="5" id="KW-1185">Reference proteome</keyword>
<reference evidence="3 5" key="1">
    <citation type="submission" date="2018-08" db="EMBL/GenBank/DDBJ databases">
        <title>Genomic investigation of the strawberry pathogen Phytophthora fragariae indicates pathogenicity is determined by transcriptional variation in three key races.</title>
        <authorList>
            <person name="Adams T.M."/>
            <person name="Armitage A.D."/>
            <person name="Sobczyk M.K."/>
            <person name="Bates H.J."/>
            <person name="Dunwell J.M."/>
            <person name="Nellist C.F."/>
            <person name="Harrison R.J."/>
        </authorList>
    </citation>
    <scope>NUCLEOTIDE SEQUENCE [LARGE SCALE GENOMIC DNA]</scope>
    <source>
        <strain evidence="2 4">SCRP249</strain>
        <strain evidence="1 6">SCRP324</strain>
        <strain evidence="3 5">SCRP333</strain>
    </source>
</reference>
<comment type="caution">
    <text evidence="3">The sequence shown here is derived from an EMBL/GenBank/DDBJ whole genome shotgun (WGS) entry which is preliminary data.</text>
</comment>
<evidence type="ECO:0000313" key="4">
    <source>
        <dbReference type="Proteomes" id="UP000429607"/>
    </source>
</evidence>
<protein>
    <submittedName>
        <fullName evidence="3">Uncharacterized protein</fullName>
    </submittedName>
</protein>
<evidence type="ECO:0000313" key="6">
    <source>
        <dbReference type="Proteomes" id="UP000435112"/>
    </source>
</evidence>
<dbReference type="EMBL" id="QXFT01003558">
    <property type="protein sequence ID" value="KAE9284660.1"/>
    <property type="molecule type" value="Genomic_DNA"/>
</dbReference>
<dbReference type="AlphaFoldDB" id="A0A6A4C7Q4"/>
<proteinExistence type="predicted"/>
<evidence type="ECO:0000313" key="1">
    <source>
        <dbReference type="EMBL" id="KAE8975782.1"/>
    </source>
</evidence>
<dbReference type="PANTHER" id="PTHR33050:SF7">
    <property type="entry name" value="RIBONUCLEASE H"/>
    <property type="match status" value="1"/>
</dbReference>
<dbReference type="OrthoDB" id="126027at2759"/>
<name>A0A6A4C7Q4_9STRA</name>
<evidence type="ECO:0000313" key="3">
    <source>
        <dbReference type="EMBL" id="KAE9284660.1"/>
    </source>
</evidence>
<dbReference type="Proteomes" id="UP000435112">
    <property type="component" value="Unassembled WGS sequence"/>
</dbReference>
<evidence type="ECO:0000313" key="5">
    <source>
        <dbReference type="Proteomes" id="UP000434957"/>
    </source>
</evidence>
<dbReference type="Proteomes" id="UP000434957">
    <property type="component" value="Unassembled WGS sequence"/>
</dbReference>
<evidence type="ECO:0000313" key="2">
    <source>
        <dbReference type="EMBL" id="KAE9028075.1"/>
    </source>
</evidence>
<dbReference type="Proteomes" id="UP000429607">
    <property type="component" value="Unassembled WGS sequence"/>
</dbReference>
<accession>A0A6A4C7Q4</accession>
<gene>
    <name evidence="2" type="ORF">PR001_g11822</name>
    <name evidence="1" type="ORF">PR002_g25501</name>
    <name evidence="3" type="ORF">PR003_g26796</name>
</gene>
<dbReference type="PANTHER" id="PTHR33050">
    <property type="entry name" value="REVERSE TRANSCRIPTASE DOMAIN-CONTAINING PROTEIN"/>
    <property type="match status" value="1"/>
</dbReference>
<dbReference type="EMBL" id="QXFV01000743">
    <property type="protein sequence ID" value="KAE9028075.1"/>
    <property type="molecule type" value="Genomic_DNA"/>
</dbReference>
<dbReference type="EMBL" id="QXFU01003390">
    <property type="protein sequence ID" value="KAE8975782.1"/>
    <property type="molecule type" value="Genomic_DNA"/>
</dbReference>
<sequence length="600" mass="66825">MVPPVLQRVCTGYQHIDALVDIAASGARVPLLRPVPRQRTYPANHKSAVERYPVLVKNIRKEQDLWRCIVVDLDILEIWPEVHISPFGVVDKGDADPATTSRTIHDLSFPAGHSLNDYTDTSRICTPTFERCDAIAAEVLRQRGVYPGAVVKLQAGVVASAFRNVCTHSQRVFLFGGRLEPDNALVIDMSAAFGWSGSPVSYGVVGGAIAFLHGVSVNRYHPDGMFNYYWVDDHINVAADLGINCQDAEHSLRHAMTTILGPDAVNEDKLSEWGTRHQALGLIFDTVSGTISMPPAKVIKATACVAAAYRSSDLSRTEYRSLLGRLRHVATCIRPARPFLQRLRMQERRLRRWQRVPVTAPMKQDLRWWAIILQSPLLNGVPMEYFHRSPEPAVVVEMDASDSGLCALIPSDRGVLHYPFSVAERGLIEATKLEPQVGFDINYRELLSCAFAVHTWGRRWASQRRPADPLLHVQFKIDNTSAVAWHNRMASCNFRAQTIVCLLGFWEVGLGLRFSAVHVAGAVNRIADAGSRTSSGAAMASFFQELTSGWSQVEMLPDIAELEATWHSIMAFYLRAHSVAASTYSKYLAAFRAWHSWTTR</sequence>
<organism evidence="3 5">
    <name type="scientific">Phytophthora rubi</name>
    <dbReference type="NCBI Taxonomy" id="129364"/>
    <lineage>
        <taxon>Eukaryota</taxon>
        <taxon>Sar</taxon>
        <taxon>Stramenopiles</taxon>
        <taxon>Oomycota</taxon>
        <taxon>Peronosporomycetes</taxon>
        <taxon>Peronosporales</taxon>
        <taxon>Peronosporaceae</taxon>
        <taxon>Phytophthora</taxon>
    </lineage>
</organism>